<proteinExistence type="predicted"/>
<dbReference type="EMBL" id="JAIFRP010000318">
    <property type="protein sequence ID" value="KAK2578409.1"/>
    <property type="molecule type" value="Genomic_DNA"/>
</dbReference>
<evidence type="ECO:0000313" key="1">
    <source>
        <dbReference type="EMBL" id="KAK2578409.1"/>
    </source>
</evidence>
<evidence type="ECO:0000313" key="2">
    <source>
        <dbReference type="Proteomes" id="UP001258017"/>
    </source>
</evidence>
<accession>A0AAD9REW6</accession>
<reference evidence="1" key="2">
    <citation type="journal article" date="2023" name="Commun. Biol.">
        <title>Intrasexual cuticular hydrocarbon dimorphism in a wasp sheds light on hydrocarbon biosynthesis genes in Hymenoptera.</title>
        <authorList>
            <person name="Moris V.C."/>
            <person name="Podsiadlowski L."/>
            <person name="Martin S."/>
            <person name="Oeyen J.P."/>
            <person name="Donath A."/>
            <person name="Petersen M."/>
            <person name="Wilbrandt J."/>
            <person name="Misof B."/>
            <person name="Liedtke D."/>
            <person name="Thamm M."/>
            <person name="Scheiner R."/>
            <person name="Schmitt T."/>
            <person name="Niehuis O."/>
        </authorList>
    </citation>
    <scope>NUCLEOTIDE SEQUENCE</scope>
    <source>
        <strain evidence="1">GBR_01_08_01A</strain>
    </source>
</reference>
<name>A0AAD9REW6_9HYME</name>
<keyword evidence="2" id="KW-1185">Reference proteome</keyword>
<organism evidence="1 2">
    <name type="scientific">Odynerus spinipes</name>
    <dbReference type="NCBI Taxonomy" id="1348599"/>
    <lineage>
        <taxon>Eukaryota</taxon>
        <taxon>Metazoa</taxon>
        <taxon>Ecdysozoa</taxon>
        <taxon>Arthropoda</taxon>
        <taxon>Hexapoda</taxon>
        <taxon>Insecta</taxon>
        <taxon>Pterygota</taxon>
        <taxon>Neoptera</taxon>
        <taxon>Endopterygota</taxon>
        <taxon>Hymenoptera</taxon>
        <taxon>Apocrita</taxon>
        <taxon>Aculeata</taxon>
        <taxon>Vespoidea</taxon>
        <taxon>Vespidae</taxon>
        <taxon>Eumeninae</taxon>
        <taxon>Odynerus</taxon>
    </lineage>
</organism>
<reference evidence="1" key="1">
    <citation type="submission" date="2021-08" db="EMBL/GenBank/DDBJ databases">
        <authorList>
            <person name="Misof B."/>
            <person name="Oliver O."/>
            <person name="Podsiadlowski L."/>
            <person name="Donath A."/>
            <person name="Peters R."/>
            <person name="Mayer C."/>
            <person name="Rust J."/>
            <person name="Gunkel S."/>
            <person name="Lesny P."/>
            <person name="Martin S."/>
            <person name="Oeyen J.P."/>
            <person name="Petersen M."/>
            <person name="Panagiotis P."/>
            <person name="Wilbrandt J."/>
            <person name="Tanja T."/>
        </authorList>
    </citation>
    <scope>NUCLEOTIDE SEQUENCE</scope>
    <source>
        <strain evidence="1">GBR_01_08_01A</strain>
        <tissue evidence="1">Thorax + abdomen</tissue>
    </source>
</reference>
<protein>
    <submittedName>
        <fullName evidence="1">Uncharacterized protein</fullName>
    </submittedName>
</protein>
<gene>
    <name evidence="1" type="ORF">KPH14_003658</name>
</gene>
<sequence>MDYLICKGCNTKVAKPVLCASCGIASHPGCLNRTGHPVLNGKFSDCSLASSSSIPHNPNDSQLINNFRLFKQEIEEALTERFNVFEKKILDFINNLRSEINSEIDGIKKREIYPPGVSFIKTFRLGAAQQDRTRPLKIICNSREDVLNILRNKAKYKGPAIINEDRTPKQRAYLQELRNELNNLHASGDLNKTIRFINGTPKIISSNRSNYSSQKN</sequence>
<dbReference type="Proteomes" id="UP001258017">
    <property type="component" value="Unassembled WGS sequence"/>
</dbReference>
<comment type="caution">
    <text evidence="1">The sequence shown here is derived from an EMBL/GenBank/DDBJ whole genome shotgun (WGS) entry which is preliminary data.</text>
</comment>
<dbReference type="AlphaFoldDB" id="A0AAD9REW6"/>